<name>A0ABQ6EQY0_9VIBR</name>
<dbReference type="EMBL" id="BSPV01000008">
    <property type="protein sequence ID" value="GLT15362.1"/>
    <property type="molecule type" value="Genomic_DNA"/>
</dbReference>
<dbReference type="NCBIfam" id="NF008676">
    <property type="entry name" value="PRK11689.1"/>
    <property type="match status" value="1"/>
</dbReference>
<feature type="transmembrane region" description="Helical" evidence="6">
    <location>
        <begin position="41"/>
        <end position="60"/>
    </location>
</feature>
<feature type="transmembrane region" description="Helical" evidence="6">
    <location>
        <begin position="124"/>
        <end position="140"/>
    </location>
</feature>
<evidence type="ECO:0000313" key="8">
    <source>
        <dbReference type="EMBL" id="GLT15362.1"/>
    </source>
</evidence>
<keyword evidence="2" id="KW-1003">Cell membrane</keyword>
<keyword evidence="3 6" id="KW-0812">Transmembrane</keyword>
<protein>
    <submittedName>
        <fullName evidence="8">Aromatic amino acid exporter</fullName>
    </submittedName>
</protein>
<comment type="caution">
    <text evidence="8">The sequence shown here is derived from an EMBL/GenBank/DDBJ whole genome shotgun (WGS) entry which is preliminary data.</text>
</comment>
<organism evidence="8 9">
    <name type="scientific">Vibrio algivorus</name>
    <dbReference type="NCBI Taxonomy" id="1667024"/>
    <lineage>
        <taxon>Bacteria</taxon>
        <taxon>Pseudomonadati</taxon>
        <taxon>Pseudomonadota</taxon>
        <taxon>Gammaproteobacteria</taxon>
        <taxon>Vibrionales</taxon>
        <taxon>Vibrionaceae</taxon>
        <taxon>Vibrio</taxon>
    </lineage>
</organism>
<keyword evidence="9" id="KW-1185">Reference proteome</keyword>
<feature type="domain" description="EamA" evidence="7">
    <location>
        <begin position="11"/>
        <end position="138"/>
    </location>
</feature>
<reference evidence="9" key="1">
    <citation type="journal article" date="2019" name="Int. J. Syst. Evol. Microbiol.">
        <title>The Global Catalogue of Microorganisms (GCM) 10K type strain sequencing project: providing services to taxonomists for standard genome sequencing and annotation.</title>
        <authorList>
            <consortium name="The Broad Institute Genomics Platform"/>
            <consortium name="The Broad Institute Genome Sequencing Center for Infectious Disease"/>
            <person name="Wu L."/>
            <person name="Ma J."/>
        </authorList>
    </citation>
    <scope>NUCLEOTIDE SEQUENCE [LARGE SCALE GENOMIC DNA]</scope>
    <source>
        <strain evidence="9">NBRC 111146</strain>
    </source>
</reference>
<feature type="transmembrane region" description="Helical" evidence="6">
    <location>
        <begin position="218"/>
        <end position="236"/>
    </location>
</feature>
<evidence type="ECO:0000256" key="2">
    <source>
        <dbReference type="ARBA" id="ARBA00022475"/>
    </source>
</evidence>
<dbReference type="InterPro" id="IPR037185">
    <property type="entry name" value="EmrE-like"/>
</dbReference>
<feature type="transmembrane region" description="Helical" evidence="6">
    <location>
        <begin position="160"/>
        <end position="177"/>
    </location>
</feature>
<feature type="domain" description="EamA" evidence="7">
    <location>
        <begin position="161"/>
        <end position="288"/>
    </location>
</feature>
<comment type="subcellular location">
    <subcellularLocation>
        <location evidence="1">Cell membrane</location>
        <topology evidence="1">Multi-pass membrane protein</topology>
    </subcellularLocation>
</comment>
<gene>
    <name evidence="8" type="ORF">GCM10007931_23370</name>
</gene>
<feature type="transmembrane region" description="Helical" evidence="6">
    <location>
        <begin position="189"/>
        <end position="206"/>
    </location>
</feature>
<evidence type="ECO:0000313" key="9">
    <source>
        <dbReference type="Proteomes" id="UP001157156"/>
    </source>
</evidence>
<feature type="transmembrane region" description="Helical" evidence="6">
    <location>
        <begin position="245"/>
        <end position="267"/>
    </location>
</feature>
<feature type="transmembrane region" description="Helical" evidence="6">
    <location>
        <begin position="100"/>
        <end position="117"/>
    </location>
</feature>
<dbReference type="SUPFAM" id="SSF103481">
    <property type="entry name" value="Multidrug resistance efflux transporter EmrE"/>
    <property type="match status" value="2"/>
</dbReference>
<dbReference type="InterPro" id="IPR051258">
    <property type="entry name" value="Diverse_Substrate_Transporter"/>
</dbReference>
<evidence type="ECO:0000259" key="7">
    <source>
        <dbReference type="Pfam" id="PF00892"/>
    </source>
</evidence>
<feature type="transmembrane region" description="Helical" evidence="6">
    <location>
        <begin position="67"/>
        <end position="88"/>
    </location>
</feature>
<sequence>MSFLTKHKYTLCGILAILLWSSLTALIRDISELFSPTAGAAMIYSVSTVFLFVVMGVPRLKQFPKQYLIVGGILFVIYEICLALSLGLANSRRQSMEMAIINYLWPALTILLSVIVSNKKVNPLLYPSIALAFIGVAWCISGEQPLSIALISQNVIGNPIPYLLAFSGALIWAVYCTITKKMSNGQNPISLFFMATATSLWIKYAMGSEPSLTFTWESSVTVLIAGITIGSGYALWNHAIVGGNIILLGTLSYFIPIFATLFSAVYLEVSLSHSFWQGVALVTFASLMCFFITREKRSKPLPTQNA</sequence>
<accession>A0ABQ6EQY0</accession>
<feature type="transmembrane region" description="Helical" evidence="6">
    <location>
        <begin position="273"/>
        <end position="292"/>
    </location>
</feature>
<evidence type="ECO:0000256" key="6">
    <source>
        <dbReference type="SAM" id="Phobius"/>
    </source>
</evidence>
<dbReference type="Proteomes" id="UP001157156">
    <property type="component" value="Unassembled WGS sequence"/>
</dbReference>
<dbReference type="PANTHER" id="PTHR42920:SF24">
    <property type="entry name" value="AROMATIC AMINO ACID EXPORTER YDDG"/>
    <property type="match status" value="1"/>
</dbReference>
<dbReference type="PANTHER" id="PTHR42920">
    <property type="entry name" value="OS03G0707200 PROTEIN-RELATED"/>
    <property type="match status" value="1"/>
</dbReference>
<proteinExistence type="predicted"/>
<dbReference type="InterPro" id="IPR000620">
    <property type="entry name" value="EamA_dom"/>
</dbReference>
<dbReference type="RefSeq" id="WP_089123715.1">
    <property type="nucleotide sequence ID" value="NZ_BSPV01000008.1"/>
</dbReference>
<evidence type="ECO:0000256" key="4">
    <source>
        <dbReference type="ARBA" id="ARBA00022989"/>
    </source>
</evidence>
<dbReference type="Pfam" id="PF00892">
    <property type="entry name" value="EamA"/>
    <property type="match status" value="2"/>
</dbReference>
<evidence type="ECO:0000256" key="3">
    <source>
        <dbReference type="ARBA" id="ARBA00022692"/>
    </source>
</evidence>
<evidence type="ECO:0000256" key="5">
    <source>
        <dbReference type="ARBA" id="ARBA00023136"/>
    </source>
</evidence>
<keyword evidence="5 6" id="KW-0472">Membrane</keyword>
<keyword evidence="4 6" id="KW-1133">Transmembrane helix</keyword>
<evidence type="ECO:0000256" key="1">
    <source>
        <dbReference type="ARBA" id="ARBA00004651"/>
    </source>
</evidence>